<feature type="transmembrane region" description="Helical" evidence="2">
    <location>
        <begin position="177"/>
        <end position="209"/>
    </location>
</feature>
<dbReference type="Proteomes" id="UP001457282">
    <property type="component" value="Unassembled WGS sequence"/>
</dbReference>
<feature type="region of interest" description="Disordered" evidence="1">
    <location>
        <begin position="107"/>
        <end position="133"/>
    </location>
</feature>
<protein>
    <recommendedName>
        <fullName evidence="5">ZCF37</fullName>
    </recommendedName>
</protein>
<comment type="caution">
    <text evidence="3">The sequence shown here is derived from an EMBL/GenBank/DDBJ whole genome shotgun (WGS) entry which is preliminary data.</text>
</comment>
<gene>
    <name evidence="3" type="ORF">M0R45_037478</name>
</gene>
<evidence type="ECO:0000256" key="2">
    <source>
        <dbReference type="SAM" id="Phobius"/>
    </source>
</evidence>
<feature type="compositionally biased region" description="Basic and acidic residues" evidence="1">
    <location>
        <begin position="107"/>
        <end position="126"/>
    </location>
</feature>
<name>A0AAW1W1P4_RUBAR</name>
<evidence type="ECO:0000313" key="4">
    <source>
        <dbReference type="Proteomes" id="UP001457282"/>
    </source>
</evidence>
<dbReference type="InterPro" id="IPR045880">
    <property type="entry name" value="ZCF37"/>
</dbReference>
<keyword evidence="4" id="KW-1185">Reference proteome</keyword>
<feature type="region of interest" description="Disordered" evidence="1">
    <location>
        <begin position="1"/>
        <end position="53"/>
    </location>
</feature>
<evidence type="ECO:0000256" key="1">
    <source>
        <dbReference type="SAM" id="MobiDB-lite"/>
    </source>
</evidence>
<feature type="region of interest" description="Disordered" evidence="1">
    <location>
        <begin position="218"/>
        <end position="254"/>
    </location>
</feature>
<organism evidence="3 4">
    <name type="scientific">Rubus argutus</name>
    <name type="common">Southern blackberry</name>
    <dbReference type="NCBI Taxonomy" id="59490"/>
    <lineage>
        <taxon>Eukaryota</taxon>
        <taxon>Viridiplantae</taxon>
        <taxon>Streptophyta</taxon>
        <taxon>Embryophyta</taxon>
        <taxon>Tracheophyta</taxon>
        <taxon>Spermatophyta</taxon>
        <taxon>Magnoliopsida</taxon>
        <taxon>eudicotyledons</taxon>
        <taxon>Gunneridae</taxon>
        <taxon>Pentapetalae</taxon>
        <taxon>rosids</taxon>
        <taxon>fabids</taxon>
        <taxon>Rosales</taxon>
        <taxon>Rosaceae</taxon>
        <taxon>Rosoideae</taxon>
        <taxon>Rosoideae incertae sedis</taxon>
        <taxon>Rubus</taxon>
    </lineage>
</organism>
<evidence type="ECO:0008006" key="5">
    <source>
        <dbReference type="Google" id="ProtNLM"/>
    </source>
</evidence>
<dbReference type="PANTHER" id="PTHR35275:SF1">
    <property type="entry name" value="OS07G0585900 PROTEIN"/>
    <property type="match status" value="1"/>
</dbReference>
<accession>A0AAW1W1P4</accession>
<sequence>MFSPFSCGNFSHVDDDEPDTASPYSTPKKSRSKRSTGLLHRSHSRDNKNPYANVGLEKFSAVMAELEEKRQQIYAQTGSQEETFVRFVYQKPDDSVPVPIVVMLKDKKEDKTKSGGSSPDRDEKHVVTTRTSEAASAKVKAGFEEVKKPRLDSDKLRKKRVYTEYVKWSDMWMRPSFYLPVAVIFILVLLTVFGRSIAILCTSIGWYAVPMLKEYQSSNTSSTRSRAPKKKDYVRRLSDKKMGADQGLLSSPKK</sequence>
<keyword evidence="2" id="KW-0472">Membrane</keyword>
<keyword evidence="2" id="KW-0812">Transmembrane</keyword>
<proteinExistence type="predicted"/>
<keyword evidence="2" id="KW-1133">Transmembrane helix</keyword>
<dbReference type="PANTHER" id="PTHR35275">
    <property type="entry name" value="ZCF37"/>
    <property type="match status" value="1"/>
</dbReference>
<dbReference type="AlphaFoldDB" id="A0AAW1W1P4"/>
<dbReference type="EMBL" id="JBEDUW010000007">
    <property type="protein sequence ID" value="KAK9913668.1"/>
    <property type="molecule type" value="Genomic_DNA"/>
</dbReference>
<reference evidence="3 4" key="1">
    <citation type="journal article" date="2023" name="G3 (Bethesda)">
        <title>A chromosome-length genome assembly and annotation of blackberry (Rubus argutus, cv. 'Hillquist').</title>
        <authorList>
            <person name="Bruna T."/>
            <person name="Aryal R."/>
            <person name="Dudchenko O."/>
            <person name="Sargent D.J."/>
            <person name="Mead D."/>
            <person name="Buti M."/>
            <person name="Cavallini A."/>
            <person name="Hytonen T."/>
            <person name="Andres J."/>
            <person name="Pham M."/>
            <person name="Weisz D."/>
            <person name="Mascagni F."/>
            <person name="Usai G."/>
            <person name="Natali L."/>
            <person name="Bassil N."/>
            <person name="Fernandez G.E."/>
            <person name="Lomsadze A."/>
            <person name="Armour M."/>
            <person name="Olukolu B."/>
            <person name="Poorten T."/>
            <person name="Britton C."/>
            <person name="Davik J."/>
            <person name="Ashrafi H."/>
            <person name="Aiden E.L."/>
            <person name="Borodovsky M."/>
            <person name="Worthington M."/>
        </authorList>
    </citation>
    <scope>NUCLEOTIDE SEQUENCE [LARGE SCALE GENOMIC DNA]</scope>
    <source>
        <strain evidence="3">PI 553951</strain>
    </source>
</reference>
<feature type="compositionally biased region" description="Basic and acidic residues" evidence="1">
    <location>
        <begin position="230"/>
        <end position="243"/>
    </location>
</feature>
<evidence type="ECO:0000313" key="3">
    <source>
        <dbReference type="EMBL" id="KAK9913668.1"/>
    </source>
</evidence>